<evidence type="ECO:0000313" key="3">
    <source>
        <dbReference type="Proteomes" id="UP000576969"/>
    </source>
</evidence>
<name>A0A7Y9GTQ8_9MICO</name>
<dbReference type="EMBL" id="JACCBV010000001">
    <property type="protein sequence ID" value="NYE21455.1"/>
    <property type="molecule type" value="Genomic_DNA"/>
</dbReference>
<gene>
    <name evidence="2" type="ORF">BJ991_003483</name>
</gene>
<sequence>MDRLVVPHEERRSDASNGDEGAEQAIALDDEGLLDEADLFEEAALRDWMTRYSAT</sequence>
<evidence type="ECO:0000313" key="2">
    <source>
        <dbReference type="EMBL" id="NYE21455.1"/>
    </source>
</evidence>
<protein>
    <submittedName>
        <fullName evidence="2">Uncharacterized protein</fullName>
    </submittedName>
</protein>
<evidence type="ECO:0000256" key="1">
    <source>
        <dbReference type="SAM" id="MobiDB-lite"/>
    </source>
</evidence>
<keyword evidence="3" id="KW-1185">Reference proteome</keyword>
<dbReference type="Proteomes" id="UP000576969">
    <property type="component" value="Unassembled WGS sequence"/>
</dbReference>
<comment type="caution">
    <text evidence="2">The sequence shown here is derived from an EMBL/GenBank/DDBJ whole genome shotgun (WGS) entry which is preliminary data.</text>
</comment>
<organism evidence="2 3">
    <name type="scientific">Microbacterium immunditiarum</name>
    <dbReference type="NCBI Taxonomy" id="337480"/>
    <lineage>
        <taxon>Bacteria</taxon>
        <taxon>Bacillati</taxon>
        <taxon>Actinomycetota</taxon>
        <taxon>Actinomycetes</taxon>
        <taxon>Micrococcales</taxon>
        <taxon>Microbacteriaceae</taxon>
        <taxon>Microbacterium</taxon>
    </lineage>
</organism>
<accession>A0A7Y9GTQ8</accession>
<dbReference type="RefSeq" id="WP_179492091.1">
    <property type="nucleotide sequence ID" value="NZ_JACCBV010000001.1"/>
</dbReference>
<proteinExistence type="predicted"/>
<feature type="compositionally biased region" description="Basic and acidic residues" evidence="1">
    <location>
        <begin position="1"/>
        <end position="14"/>
    </location>
</feature>
<feature type="region of interest" description="Disordered" evidence="1">
    <location>
        <begin position="1"/>
        <end position="24"/>
    </location>
</feature>
<reference evidence="2 3" key="1">
    <citation type="submission" date="2020-07" db="EMBL/GenBank/DDBJ databases">
        <title>Sequencing the genomes of 1000 actinobacteria strains.</title>
        <authorList>
            <person name="Klenk H.-P."/>
        </authorList>
    </citation>
    <scope>NUCLEOTIDE SEQUENCE [LARGE SCALE GENOMIC DNA]</scope>
    <source>
        <strain evidence="2 3">DSM 24662</strain>
    </source>
</reference>
<dbReference type="AlphaFoldDB" id="A0A7Y9GTQ8"/>